<evidence type="ECO:0000313" key="2">
    <source>
        <dbReference type="EMBL" id="KAK8064475.1"/>
    </source>
</evidence>
<dbReference type="Proteomes" id="UP001480595">
    <property type="component" value="Unassembled WGS sequence"/>
</dbReference>
<dbReference type="EMBL" id="JAQQWL010000007">
    <property type="protein sequence ID" value="KAK8064475.1"/>
    <property type="molecule type" value="Genomic_DNA"/>
</dbReference>
<protein>
    <recommendedName>
        <fullName evidence="4">Ubiquitin-like protease family profile domain-containing protein</fullName>
    </recommendedName>
</protein>
<accession>A0ABR1V2I1</accession>
<feature type="region of interest" description="Disordered" evidence="1">
    <location>
        <begin position="414"/>
        <end position="450"/>
    </location>
</feature>
<sequence>MGKSAKVHSDDPGVHAERDDLYERALTGLNSLQKASHTPVNRCAMDVVIDTLKKSLPKAVRSQVYCAPDSRSGLWSDDEAKHEAAMAKMAAIAKGELQPVFLLAIAKVPHVIWPLWVDDEFSSHWVVLYWHSTPVPKAQEVFPHIQEVRLFDPAMDYGYVTSAHKENYRRRERITHAFARFLGFFLPIYATDGVASLRWRRKGKGQTTANGLLRGFHAHFDDCVEPEERASEGNVFRHNATGERCYSFIKQLLAGIVEQETALPRDYYEPHREHLGRLAYADPYLARIEMAGICAWKCMEARDFQARIAIEPLPADHDKERISVLTKGGKRYYLDPQALQRPGHKEAKVVTRNALHRAREERLRADEEETARQGGPPGPEGQNVRHRTNCMHLNPAATPRASIHMSIFQSDLPATTSITRKRSSSVLPEGQAHAKKARVGPPPLSGHAVH</sequence>
<evidence type="ECO:0000256" key="1">
    <source>
        <dbReference type="SAM" id="MobiDB-lite"/>
    </source>
</evidence>
<evidence type="ECO:0008006" key="4">
    <source>
        <dbReference type="Google" id="ProtNLM"/>
    </source>
</evidence>
<organism evidence="2 3">
    <name type="scientific">Apiospora phragmitis</name>
    <dbReference type="NCBI Taxonomy" id="2905665"/>
    <lineage>
        <taxon>Eukaryota</taxon>
        <taxon>Fungi</taxon>
        <taxon>Dikarya</taxon>
        <taxon>Ascomycota</taxon>
        <taxon>Pezizomycotina</taxon>
        <taxon>Sordariomycetes</taxon>
        <taxon>Xylariomycetidae</taxon>
        <taxon>Amphisphaeriales</taxon>
        <taxon>Apiosporaceae</taxon>
        <taxon>Apiospora</taxon>
    </lineage>
</organism>
<dbReference type="GeneID" id="92091585"/>
<feature type="region of interest" description="Disordered" evidence="1">
    <location>
        <begin position="343"/>
        <end position="386"/>
    </location>
</feature>
<keyword evidence="3" id="KW-1185">Reference proteome</keyword>
<evidence type="ECO:0000313" key="3">
    <source>
        <dbReference type="Proteomes" id="UP001480595"/>
    </source>
</evidence>
<gene>
    <name evidence="2" type="ORF">PG994_007113</name>
</gene>
<comment type="caution">
    <text evidence="2">The sequence shown here is derived from an EMBL/GenBank/DDBJ whole genome shotgun (WGS) entry which is preliminary data.</text>
</comment>
<proteinExistence type="predicted"/>
<name>A0ABR1V2I1_9PEZI</name>
<dbReference type="RefSeq" id="XP_066715464.1">
    <property type="nucleotide sequence ID" value="XM_066858522.1"/>
</dbReference>
<reference evidence="2 3" key="1">
    <citation type="submission" date="2023-01" db="EMBL/GenBank/DDBJ databases">
        <title>Analysis of 21 Apiospora genomes using comparative genomics revels a genus with tremendous synthesis potential of carbohydrate active enzymes and secondary metabolites.</title>
        <authorList>
            <person name="Sorensen T."/>
        </authorList>
    </citation>
    <scope>NUCLEOTIDE SEQUENCE [LARGE SCALE GENOMIC DNA]</scope>
    <source>
        <strain evidence="2 3">CBS 135458</strain>
    </source>
</reference>